<gene>
    <name evidence="15" type="ORF">Amme_083_017</name>
</gene>
<comment type="catalytic activity">
    <reaction evidence="1">
        <text>ATP + protein L-histidine = ADP + protein N-phospho-L-histidine.</text>
        <dbReference type="EC" id="2.7.13.3"/>
    </reaction>
</comment>
<evidence type="ECO:0000256" key="8">
    <source>
        <dbReference type="ARBA" id="ARBA00022989"/>
    </source>
</evidence>
<dbReference type="InterPro" id="IPR050428">
    <property type="entry name" value="TCS_sensor_his_kinase"/>
</dbReference>
<feature type="domain" description="Histidine kinase" evidence="13">
    <location>
        <begin position="280"/>
        <end position="480"/>
    </location>
</feature>
<dbReference type="EMBL" id="BAND01000083">
    <property type="protein sequence ID" value="GAJ29842.1"/>
    <property type="molecule type" value="Genomic_DNA"/>
</dbReference>
<keyword evidence="5" id="KW-0808">Transferase</keyword>
<dbReference type="InterPro" id="IPR036890">
    <property type="entry name" value="HATPase_C_sf"/>
</dbReference>
<dbReference type="GO" id="GO:0004673">
    <property type="term" value="F:protein histidine kinase activity"/>
    <property type="evidence" value="ECO:0007669"/>
    <property type="project" value="UniProtKB-EC"/>
</dbReference>
<dbReference type="Pfam" id="PF02518">
    <property type="entry name" value="HATPase_c"/>
    <property type="match status" value="1"/>
</dbReference>
<dbReference type="OrthoDB" id="9809567at2"/>
<proteinExistence type="predicted"/>
<feature type="domain" description="HAMP" evidence="14">
    <location>
        <begin position="221"/>
        <end position="272"/>
    </location>
</feature>
<evidence type="ECO:0000313" key="16">
    <source>
        <dbReference type="Proteomes" id="UP000019760"/>
    </source>
</evidence>
<keyword evidence="7 15" id="KW-0418">Kinase</keyword>
<sequence>MPRPLPRSLTGRLVVTAAATIVLALALAAVSIGHVLGRFVMQDLDGRLDTQIVLLVRAVRPDGTVNPAALVDLPPFDRAGSGWAWEILAPGGSWRSASLGPAELPLPRGWRDMRPPPPPLPEPPPHPPGDGHLPPPGDLFLPPGTGGAVPPPHPLDGRDATGRWLHYRITSLPTSGGPVYILAAGPRAIVERPLRGAMAPLLLSLLLLGLFLTLALIVQLRVGLRPLTRLRVMMAEVRAGRLRAITVSEPTELLPLVEEVNALIAANHQAVSRARAHVANLAHGLKTPLATLRLDLDAPGRDPDGVLRVQVARMERQIRHHLGRARAAETGGAAVPASPLAPHVADLCAVLPRLYADRPVSIQTDVPEALAVRCDPQDLDELLGNLLDNACRHAASRVTVTARAEGRMTLLQIADDGPGMSPAAIAAFSAGRRLDESGAASGNGFGLLISRELAELHGGEVTLAPRDPRGLAVRITLPAA</sequence>
<dbReference type="InterPro" id="IPR005467">
    <property type="entry name" value="His_kinase_dom"/>
</dbReference>
<evidence type="ECO:0000256" key="4">
    <source>
        <dbReference type="ARBA" id="ARBA00022553"/>
    </source>
</evidence>
<dbReference type="AlphaFoldDB" id="A0A023D6Q3"/>
<comment type="subcellular location">
    <subcellularLocation>
        <location evidence="2">Membrane</location>
    </subcellularLocation>
</comment>
<dbReference type="Proteomes" id="UP000019760">
    <property type="component" value="Unassembled WGS sequence"/>
</dbReference>
<accession>A0A023D6Q3</accession>
<evidence type="ECO:0000256" key="1">
    <source>
        <dbReference type="ARBA" id="ARBA00000085"/>
    </source>
</evidence>
<dbReference type="PANTHER" id="PTHR45436">
    <property type="entry name" value="SENSOR HISTIDINE KINASE YKOH"/>
    <property type="match status" value="1"/>
</dbReference>
<organism evidence="15 16">
    <name type="scientific">Acidomonas methanolica NBRC 104435</name>
    <dbReference type="NCBI Taxonomy" id="1231351"/>
    <lineage>
        <taxon>Bacteria</taxon>
        <taxon>Pseudomonadati</taxon>
        <taxon>Pseudomonadota</taxon>
        <taxon>Alphaproteobacteria</taxon>
        <taxon>Acetobacterales</taxon>
        <taxon>Acetobacteraceae</taxon>
        <taxon>Acidomonas</taxon>
    </lineage>
</organism>
<keyword evidence="8 12" id="KW-1133">Transmembrane helix</keyword>
<keyword evidence="4" id="KW-0597">Phosphoprotein</keyword>
<dbReference type="RefSeq" id="WP_042060179.1">
    <property type="nucleotide sequence ID" value="NZ_BAND01000083.1"/>
</dbReference>
<keyword evidence="9" id="KW-0902">Two-component regulatory system</keyword>
<dbReference type="PANTHER" id="PTHR45436:SF5">
    <property type="entry name" value="SENSOR HISTIDINE KINASE TRCS"/>
    <property type="match status" value="1"/>
</dbReference>
<dbReference type="InterPro" id="IPR003660">
    <property type="entry name" value="HAMP_dom"/>
</dbReference>
<evidence type="ECO:0000256" key="3">
    <source>
        <dbReference type="ARBA" id="ARBA00012438"/>
    </source>
</evidence>
<dbReference type="EC" id="2.7.13.3" evidence="3"/>
<evidence type="ECO:0000313" key="15">
    <source>
        <dbReference type="EMBL" id="GAJ29842.1"/>
    </source>
</evidence>
<evidence type="ECO:0000259" key="13">
    <source>
        <dbReference type="PROSITE" id="PS50109"/>
    </source>
</evidence>
<keyword evidence="16" id="KW-1185">Reference proteome</keyword>
<keyword evidence="6 12" id="KW-0812">Transmembrane</keyword>
<reference evidence="16" key="1">
    <citation type="journal article" date="2014" name="FEMS Microbiol. Lett.">
        <title>Draft Genomic DNA Sequence of the Facultatively Methylotrophic Bacterium Acidomonas methanolica type strain MB58.</title>
        <authorList>
            <person name="Higashiura N."/>
            <person name="Hadano H."/>
            <person name="Hirakawa H."/>
            <person name="Matsutani M."/>
            <person name="Takabe S."/>
            <person name="Matsushita K."/>
            <person name="Azuma Y."/>
        </authorList>
    </citation>
    <scope>NUCLEOTIDE SEQUENCE [LARGE SCALE GENOMIC DNA]</scope>
    <source>
        <strain evidence="16">MB58</strain>
    </source>
</reference>
<dbReference type="Gene3D" id="1.10.287.130">
    <property type="match status" value="1"/>
</dbReference>
<evidence type="ECO:0000256" key="12">
    <source>
        <dbReference type="SAM" id="Phobius"/>
    </source>
</evidence>
<evidence type="ECO:0000256" key="10">
    <source>
        <dbReference type="ARBA" id="ARBA00023136"/>
    </source>
</evidence>
<feature type="compositionally biased region" description="Pro residues" evidence="11">
    <location>
        <begin position="115"/>
        <end position="137"/>
    </location>
</feature>
<feature type="transmembrane region" description="Helical" evidence="12">
    <location>
        <begin position="201"/>
        <end position="224"/>
    </location>
</feature>
<dbReference type="Gene3D" id="3.30.565.10">
    <property type="entry name" value="Histidine kinase-like ATPase, C-terminal domain"/>
    <property type="match status" value="1"/>
</dbReference>
<evidence type="ECO:0000256" key="6">
    <source>
        <dbReference type="ARBA" id="ARBA00022692"/>
    </source>
</evidence>
<dbReference type="GO" id="GO:0005886">
    <property type="term" value="C:plasma membrane"/>
    <property type="evidence" value="ECO:0007669"/>
    <property type="project" value="TreeGrafter"/>
</dbReference>
<dbReference type="SMART" id="SM00387">
    <property type="entry name" value="HATPase_c"/>
    <property type="match status" value="1"/>
</dbReference>
<feature type="region of interest" description="Disordered" evidence="11">
    <location>
        <begin position="105"/>
        <end position="156"/>
    </location>
</feature>
<evidence type="ECO:0000256" key="11">
    <source>
        <dbReference type="SAM" id="MobiDB-lite"/>
    </source>
</evidence>
<protein>
    <recommendedName>
        <fullName evidence="3">histidine kinase</fullName>
        <ecNumber evidence="3">2.7.13.3</ecNumber>
    </recommendedName>
</protein>
<evidence type="ECO:0000256" key="2">
    <source>
        <dbReference type="ARBA" id="ARBA00004370"/>
    </source>
</evidence>
<comment type="caution">
    <text evidence="15">The sequence shown here is derived from an EMBL/GenBank/DDBJ whole genome shotgun (WGS) entry which is preliminary data.</text>
</comment>
<dbReference type="PRINTS" id="PR00344">
    <property type="entry name" value="BCTRLSENSOR"/>
</dbReference>
<dbReference type="GO" id="GO:0000160">
    <property type="term" value="P:phosphorelay signal transduction system"/>
    <property type="evidence" value="ECO:0007669"/>
    <property type="project" value="UniProtKB-KW"/>
</dbReference>
<evidence type="ECO:0000256" key="7">
    <source>
        <dbReference type="ARBA" id="ARBA00022777"/>
    </source>
</evidence>
<evidence type="ECO:0000256" key="9">
    <source>
        <dbReference type="ARBA" id="ARBA00023012"/>
    </source>
</evidence>
<dbReference type="PROSITE" id="PS50109">
    <property type="entry name" value="HIS_KIN"/>
    <property type="match status" value="1"/>
</dbReference>
<keyword evidence="10 12" id="KW-0472">Membrane</keyword>
<dbReference type="InterPro" id="IPR003594">
    <property type="entry name" value="HATPase_dom"/>
</dbReference>
<dbReference type="InterPro" id="IPR004358">
    <property type="entry name" value="Sig_transdc_His_kin-like_C"/>
</dbReference>
<evidence type="ECO:0000259" key="14">
    <source>
        <dbReference type="PROSITE" id="PS50885"/>
    </source>
</evidence>
<dbReference type="SUPFAM" id="SSF55874">
    <property type="entry name" value="ATPase domain of HSP90 chaperone/DNA topoisomerase II/histidine kinase"/>
    <property type="match status" value="1"/>
</dbReference>
<reference evidence="15 16" key="2">
    <citation type="journal article" date="2014" name="FEMS Microbiol. Lett.">
        <title>Draft genomic DNA sequence of the facultatively methylotrophic bacterium Acidomonas methanolica type strain MB58.</title>
        <authorList>
            <person name="Higashiura N."/>
            <person name="Hadano H."/>
            <person name="Hirakawa H."/>
            <person name="Matsutani M."/>
            <person name="Takabe S."/>
            <person name="Matsushita K."/>
            <person name="Azuma Y."/>
        </authorList>
    </citation>
    <scope>NUCLEOTIDE SEQUENCE [LARGE SCALE GENOMIC DNA]</scope>
    <source>
        <strain evidence="15 16">MB58</strain>
    </source>
</reference>
<dbReference type="PROSITE" id="PS50885">
    <property type="entry name" value="HAMP"/>
    <property type="match status" value="1"/>
</dbReference>
<evidence type="ECO:0000256" key="5">
    <source>
        <dbReference type="ARBA" id="ARBA00022679"/>
    </source>
</evidence>
<name>A0A023D6Q3_ACIMT</name>